<evidence type="ECO:0000256" key="5">
    <source>
        <dbReference type="HAMAP-Rule" id="MF_01328"/>
    </source>
</evidence>
<evidence type="ECO:0000256" key="3">
    <source>
        <dbReference type="ARBA" id="ARBA00023274"/>
    </source>
</evidence>
<keyword evidence="5" id="KW-0699">rRNA-binding</keyword>
<dbReference type="Pfam" id="PF00573">
    <property type="entry name" value="Ribosomal_L4"/>
    <property type="match status" value="1"/>
</dbReference>
<dbReference type="InterPro" id="IPR013005">
    <property type="entry name" value="Ribosomal_uL4-like"/>
</dbReference>
<organism evidence="7 8">
    <name type="scientific">Candidatus Woykebacteria bacterium RBG_16_44_10</name>
    <dbReference type="NCBI Taxonomy" id="1802597"/>
    <lineage>
        <taxon>Bacteria</taxon>
        <taxon>Candidatus Woykeibacteriota</taxon>
    </lineage>
</organism>
<dbReference type="AlphaFoldDB" id="A0A1G1WEZ7"/>
<keyword evidence="3 5" id="KW-0687">Ribonucleoprotein</keyword>
<dbReference type="STRING" id="1802597.A2Z24_02765"/>
<protein>
    <recommendedName>
        <fullName evidence="4 5">Large ribosomal subunit protein uL4</fullName>
    </recommendedName>
</protein>
<dbReference type="NCBIfam" id="TIGR03953">
    <property type="entry name" value="rplD_bact"/>
    <property type="match status" value="1"/>
</dbReference>
<proteinExistence type="inferred from homology"/>
<dbReference type="Gene3D" id="3.40.1370.10">
    <property type="match status" value="1"/>
</dbReference>
<accession>A0A1G1WEZ7</accession>
<dbReference type="GO" id="GO:0019843">
    <property type="term" value="F:rRNA binding"/>
    <property type="evidence" value="ECO:0007669"/>
    <property type="project" value="UniProtKB-UniRule"/>
</dbReference>
<dbReference type="HAMAP" id="MF_01328_B">
    <property type="entry name" value="Ribosomal_uL4_B"/>
    <property type="match status" value="1"/>
</dbReference>
<comment type="subunit">
    <text evidence="5">Part of the 50S ribosomal subunit.</text>
</comment>
<evidence type="ECO:0000256" key="2">
    <source>
        <dbReference type="ARBA" id="ARBA00022980"/>
    </source>
</evidence>
<comment type="function">
    <text evidence="5">One of the primary rRNA binding proteins, this protein initially binds near the 5'-end of the 23S rRNA. It is important during the early stages of 50S assembly. It makes multiple contacts with different domains of the 23S rRNA in the assembled 50S subunit and ribosome.</text>
</comment>
<keyword evidence="2 5" id="KW-0689">Ribosomal protein</keyword>
<dbReference type="GO" id="GO:0006412">
    <property type="term" value="P:translation"/>
    <property type="evidence" value="ECO:0007669"/>
    <property type="project" value="UniProtKB-UniRule"/>
</dbReference>
<evidence type="ECO:0000256" key="6">
    <source>
        <dbReference type="SAM" id="MobiDB-lite"/>
    </source>
</evidence>
<dbReference type="InterPro" id="IPR002136">
    <property type="entry name" value="Ribosomal_uL4"/>
</dbReference>
<dbReference type="GO" id="GO:0003735">
    <property type="term" value="F:structural constituent of ribosome"/>
    <property type="evidence" value="ECO:0007669"/>
    <property type="project" value="InterPro"/>
</dbReference>
<evidence type="ECO:0000256" key="4">
    <source>
        <dbReference type="ARBA" id="ARBA00035244"/>
    </source>
</evidence>
<dbReference type="PANTHER" id="PTHR10746">
    <property type="entry name" value="50S RIBOSOMAL PROTEIN L4"/>
    <property type="match status" value="1"/>
</dbReference>
<evidence type="ECO:0000313" key="7">
    <source>
        <dbReference type="EMBL" id="OGY26030.1"/>
    </source>
</evidence>
<evidence type="ECO:0000256" key="1">
    <source>
        <dbReference type="ARBA" id="ARBA00010528"/>
    </source>
</evidence>
<feature type="region of interest" description="Disordered" evidence="6">
    <location>
        <begin position="48"/>
        <end position="74"/>
    </location>
</feature>
<dbReference type="GO" id="GO:1990904">
    <property type="term" value="C:ribonucleoprotein complex"/>
    <property type="evidence" value="ECO:0007669"/>
    <property type="project" value="UniProtKB-KW"/>
</dbReference>
<dbReference type="PANTHER" id="PTHR10746:SF6">
    <property type="entry name" value="LARGE RIBOSOMAL SUBUNIT PROTEIN UL4M"/>
    <property type="match status" value="1"/>
</dbReference>
<dbReference type="GO" id="GO:0005840">
    <property type="term" value="C:ribosome"/>
    <property type="evidence" value="ECO:0007669"/>
    <property type="project" value="UniProtKB-KW"/>
</dbReference>
<comment type="function">
    <text evidence="5">Forms part of the polypeptide exit tunnel.</text>
</comment>
<dbReference type="Proteomes" id="UP000177588">
    <property type="component" value="Unassembled WGS sequence"/>
</dbReference>
<keyword evidence="5" id="KW-0694">RNA-binding</keyword>
<dbReference type="SUPFAM" id="SSF52166">
    <property type="entry name" value="Ribosomal protein L4"/>
    <property type="match status" value="1"/>
</dbReference>
<gene>
    <name evidence="5" type="primary">rplD</name>
    <name evidence="7" type="ORF">A2Z24_02765</name>
</gene>
<dbReference type="EMBL" id="MHCT01000017">
    <property type="protein sequence ID" value="OGY26030.1"/>
    <property type="molecule type" value="Genomic_DNA"/>
</dbReference>
<evidence type="ECO:0000313" key="8">
    <source>
        <dbReference type="Proteomes" id="UP000177588"/>
    </source>
</evidence>
<comment type="caution">
    <text evidence="7">The sequence shown here is derived from an EMBL/GenBank/DDBJ whole genome shotgun (WGS) entry which is preliminary data.</text>
</comment>
<sequence length="214" mass="23484">MTSLYNQKGEVIKKINLPKEIFGQKPNPVLLAQAARVYLDRQKVKTASTKTRAEVAGGGRKPHRQKGTGSARAGSIRSPLWRGGGIVFGPKPGGTPLVLPKKMRAKALATAISVKLTEKSLTIVDKLEFKGPKTKKAVEFLGKSALKDKKKVLLVLPDKDETVVKSFRNLQKVGITRALDLNTLDVLKFPGLIFTLEAVDKFKERWKSGNKQSN</sequence>
<dbReference type="InterPro" id="IPR023574">
    <property type="entry name" value="Ribosomal_uL4_dom_sf"/>
</dbReference>
<name>A0A1G1WEZ7_9BACT</name>
<comment type="similarity">
    <text evidence="1 5">Belongs to the universal ribosomal protein uL4 family.</text>
</comment>
<reference evidence="7 8" key="1">
    <citation type="journal article" date="2016" name="Nat. Commun.">
        <title>Thousands of microbial genomes shed light on interconnected biogeochemical processes in an aquifer system.</title>
        <authorList>
            <person name="Anantharaman K."/>
            <person name="Brown C.T."/>
            <person name="Hug L.A."/>
            <person name="Sharon I."/>
            <person name="Castelle C.J."/>
            <person name="Probst A.J."/>
            <person name="Thomas B.C."/>
            <person name="Singh A."/>
            <person name="Wilkins M.J."/>
            <person name="Karaoz U."/>
            <person name="Brodie E.L."/>
            <person name="Williams K.H."/>
            <person name="Hubbard S.S."/>
            <person name="Banfield J.F."/>
        </authorList>
    </citation>
    <scope>NUCLEOTIDE SEQUENCE [LARGE SCALE GENOMIC DNA]</scope>
</reference>